<accession>A0AAV2SYS6</accession>
<sequence>MAEKSNDEENNSPAQYSKLLKDLKALIPFVGDEAQDILGNELFGDEIGSFIQFATEGAGLLMERDLLGLAMHTASYVDIGRITDWIQRRGGWENVVRDNANVLALTVAVLAALVIGAIAYIKRRKNHQIYNALKK</sequence>
<comment type="caution">
    <text evidence="2">The sequence shown here is derived from an EMBL/GenBank/DDBJ whole genome shotgun (WGS) entry which is preliminary data.</text>
</comment>
<dbReference type="InterPro" id="IPR036834">
    <property type="entry name" value="Bcl-2-like_sf"/>
</dbReference>
<dbReference type="Proteomes" id="UP001497525">
    <property type="component" value="Unassembled WGS sequence"/>
</dbReference>
<keyword evidence="1" id="KW-1133">Transmembrane helix</keyword>
<name>A0AAV2SYS6_CALDB</name>
<evidence type="ECO:0000256" key="1">
    <source>
        <dbReference type="SAM" id="Phobius"/>
    </source>
</evidence>
<keyword evidence="1" id="KW-0472">Membrane</keyword>
<dbReference type="EMBL" id="CAXLJL010000002">
    <property type="protein sequence ID" value="CAL5129550.1"/>
    <property type="molecule type" value="Genomic_DNA"/>
</dbReference>
<evidence type="ECO:0000313" key="3">
    <source>
        <dbReference type="Proteomes" id="UP001497525"/>
    </source>
</evidence>
<organism evidence="2 3">
    <name type="scientific">Calicophoron daubneyi</name>
    <name type="common">Rumen fluke</name>
    <name type="synonym">Paramphistomum daubneyi</name>
    <dbReference type="NCBI Taxonomy" id="300641"/>
    <lineage>
        <taxon>Eukaryota</taxon>
        <taxon>Metazoa</taxon>
        <taxon>Spiralia</taxon>
        <taxon>Lophotrochozoa</taxon>
        <taxon>Platyhelminthes</taxon>
        <taxon>Trematoda</taxon>
        <taxon>Digenea</taxon>
        <taxon>Plagiorchiida</taxon>
        <taxon>Pronocephalata</taxon>
        <taxon>Paramphistomoidea</taxon>
        <taxon>Paramphistomidae</taxon>
        <taxon>Calicophoron</taxon>
    </lineage>
</organism>
<protein>
    <submittedName>
        <fullName evidence="2">Uncharacterized protein</fullName>
    </submittedName>
</protein>
<proteinExistence type="predicted"/>
<feature type="transmembrane region" description="Helical" evidence="1">
    <location>
        <begin position="102"/>
        <end position="121"/>
    </location>
</feature>
<evidence type="ECO:0000313" key="2">
    <source>
        <dbReference type="EMBL" id="CAL5129550.1"/>
    </source>
</evidence>
<keyword evidence="1" id="KW-0812">Transmembrane</keyword>
<dbReference type="AlphaFoldDB" id="A0AAV2SYS6"/>
<dbReference type="GO" id="GO:0042981">
    <property type="term" value="P:regulation of apoptotic process"/>
    <property type="evidence" value="ECO:0007669"/>
    <property type="project" value="InterPro"/>
</dbReference>
<dbReference type="SUPFAM" id="SSF56854">
    <property type="entry name" value="Bcl-2 inhibitors of programmed cell death"/>
    <property type="match status" value="1"/>
</dbReference>
<gene>
    <name evidence="2" type="ORF">CDAUBV1_LOCUS595</name>
</gene>
<reference evidence="2" key="1">
    <citation type="submission" date="2024-06" db="EMBL/GenBank/DDBJ databases">
        <authorList>
            <person name="Liu X."/>
            <person name="Lenzi L."/>
            <person name="Haldenby T S."/>
            <person name="Uol C."/>
        </authorList>
    </citation>
    <scope>NUCLEOTIDE SEQUENCE</scope>
</reference>